<dbReference type="EMBL" id="OU015568">
    <property type="protein sequence ID" value="CAG5086663.1"/>
    <property type="molecule type" value="Genomic_DNA"/>
</dbReference>
<evidence type="ECO:0000313" key="2">
    <source>
        <dbReference type="Proteomes" id="UP001158576"/>
    </source>
</evidence>
<proteinExistence type="predicted"/>
<gene>
    <name evidence="1" type="ORF">OKIOD_LOCUS2865</name>
</gene>
<dbReference type="Proteomes" id="UP001158576">
    <property type="component" value="Chromosome PAR"/>
</dbReference>
<protein>
    <submittedName>
        <fullName evidence="1">Oidioi.mRNA.OKI2018_I69.PAR.g11307.t1.cds</fullName>
    </submittedName>
</protein>
<evidence type="ECO:0000313" key="1">
    <source>
        <dbReference type="EMBL" id="CAG5086663.1"/>
    </source>
</evidence>
<name>A0ABN7RVS1_OIKDI</name>
<sequence length="101" mass="11395">MTVECTANRHCSDCRFSGAKKVCDKTSKRCVDVECLRNNDCGERAICEEQSCVAVECEKNSHCGMREICSYNKCRAVECVSDMECGENEFCNSDKRCQPEN</sequence>
<accession>A0ABN7RVS1</accession>
<reference evidence="1 2" key="1">
    <citation type="submission" date="2021-04" db="EMBL/GenBank/DDBJ databases">
        <authorList>
            <person name="Bliznina A."/>
        </authorList>
    </citation>
    <scope>NUCLEOTIDE SEQUENCE [LARGE SCALE GENOMIC DNA]</scope>
</reference>
<keyword evidence="2" id="KW-1185">Reference proteome</keyword>
<organism evidence="1 2">
    <name type="scientific">Oikopleura dioica</name>
    <name type="common">Tunicate</name>
    <dbReference type="NCBI Taxonomy" id="34765"/>
    <lineage>
        <taxon>Eukaryota</taxon>
        <taxon>Metazoa</taxon>
        <taxon>Chordata</taxon>
        <taxon>Tunicata</taxon>
        <taxon>Appendicularia</taxon>
        <taxon>Copelata</taxon>
        <taxon>Oikopleuridae</taxon>
        <taxon>Oikopleura</taxon>
    </lineage>
</organism>